<proteinExistence type="inferred from homology"/>
<dbReference type="Gene3D" id="3.40.395.10">
    <property type="entry name" value="Adenoviral Proteinase, Chain A"/>
    <property type="match status" value="1"/>
</dbReference>
<dbReference type="GO" id="GO:0005634">
    <property type="term" value="C:nucleus"/>
    <property type="evidence" value="ECO:0007669"/>
    <property type="project" value="TreeGrafter"/>
</dbReference>
<keyword evidence="4" id="KW-0788">Thiol protease</keyword>
<dbReference type="Proteomes" id="UP001418222">
    <property type="component" value="Unassembled WGS sequence"/>
</dbReference>
<protein>
    <recommendedName>
        <fullName evidence="5">Ubiquitin-like protease family profile domain-containing protein</fullName>
    </recommendedName>
</protein>
<evidence type="ECO:0000256" key="1">
    <source>
        <dbReference type="ARBA" id="ARBA00005234"/>
    </source>
</evidence>
<accession>A0AAP0BUD6</accession>
<evidence type="ECO:0000256" key="2">
    <source>
        <dbReference type="ARBA" id="ARBA00022670"/>
    </source>
</evidence>
<dbReference type="GO" id="GO:0016929">
    <property type="term" value="F:deSUMOylase activity"/>
    <property type="evidence" value="ECO:0007669"/>
    <property type="project" value="TreeGrafter"/>
</dbReference>
<evidence type="ECO:0000313" key="7">
    <source>
        <dbReference type="Proteomes" id="UP001418222"/>
    </source>
</evidence>
<dbReference type="InterPro" id="IPR003653">
    <property type="entry name" value="Peptidase_C48_C"/>
</dbReference>
<dbReference type="SUPFAM" id="SSF54001">
    <property type="entry name" value="Cysteine proteinases"/>
    <property type="match status" value="1"/>
</dbReference>
<dbReference type="PANTHER" id="PTHR12606:SF1">
    <property type="entry name" value="UBIQUITIN-LIKE-SPECIFIC PROTEASE 1A"/>
    <property type="match status" value="1"/>
</dbReference>
<comment type="caution">
    <text evidence="6">The sequence shown here is derived from an EMBL/GenBank/DDBJ whole genome shotgun (WGS) entry which is preliminary data.</text>
</comment>
<evidence type="ECO:0000256" key="3">
    <source>
        <dbReference type="ARBA" id="ARBA00022801"/>
    </source>
</evidence>
<feature type="domain" description="Ubiquitin-like protease family profile" evidence="5">
    <location>
        <begin position="1"/>
        <end position="93"/>
    </location>
</feature>
<organism evidence="6 7">
    <name type="scientific">Platanthera zijinensis</name>
    <dbReference type="NCBI Taxonomy" id="2320716"/>
    <lineage>
        <taxon>Eukaryota</taxon>
        <taxon>Viridiplantae</taxon>
        <taxon>Streptophyta</taxon>
        <taxon>Embryophyta</taxon>
        <taxon>Tracheophyta</taxon>
        <taxon>Spermatophyta</taxon>
        <taxon>Magnoliopsida</taxon>
        <taxon>Liliopsida</taxon>
        <taxon>Asparagales</taxon>
        <taxon>Orchidaceae</taxon>
        <taxon>Orchidoideae</taxon>
        <taxon>Orchideae</taxon>
        <taxon>Orchidinae</taxon>
        <taxon>Platanthera</taxon>
    </lineage>
</organism>
<gene>
    <name evidence="6" type="ORF">KSP39_PZI004036</name>
</gene>
<keyword evidence="3" id="KW-0378">Hydrolase</keyword>
<dbReference type="Pfam" id="PF02902">
    <property type="entry name" value="Peptidase_C48"/>
    <property type="match status" value="1"/>
</dbReference>
<evidence type="ECO:0000256" key="4">
    <source>
        <dbReference type="ARBA" id="ARBA00022807"/>
    </source>
</evidence>
<name>A0AAP0BUD6_9ASPA</name>
<dbReference type="PANTHER" id="PTHR12606">
    <property type="entry name" value="SENTRIN/SUMO-SPECIFIC PROTEASE"/>
    <property type="match status" value="1"/>
</dbReference>
<keyword evidence="2" id="KW-0645">Protease</keyword>
<evidence type="ECO:0000259" key="5">
    <source>
        <dbReference type="PROSITE" id="PS50600"/>
    </source>
</evidence>
<sequence length="131" mass="15403">MYSDLLLIPIHVNEHWALVVGNMKDEIWELYDSLPNPVHLRSIDEVLKFLHEDVGESLPATVHEWLIIPVEGIPTQEGGDDCGVFVHMFMKMSVSRKKSSWQKTQNWQKKCRNFELKLRLKCFSRVVRRKT</sequence>
<keyword evidence="7" id="KW-1185">Reference proteome</keyword>
<dbReference type="AlphaFoldDB" id="A0AAP0BUD6"/>
<evidence type="ECO:0000313" key="6">
    <source>
        <dbReference type="EMBL" id="KAK8951211.1"/>
    </source>
</evidence>
<dbReference type="EMBL" id="JBBWWQ010000003">
    <property type="protein sequence ID" value="KAK8951211.1"/>
    <property type="molecule type" value="Genomic_DNA"/>
</dbReference>
<dbReference type="GO" id="GO:0016926">
    <property type="term" value="P:protein desumoylation"/>
    <property type="evidence" value="ECO:0007669"/>
    <property type="project" value="TreeGrafter"/>
</dbReference>
<dbReference type="PROSITE" id="PS50600">
    <property type="entry name" value="ULP_PROTEASE"/>
    <property type="match status" value="1"/>
</dbReference>
<comment type="similarity">
    <text evidence="1">Belongs to the peptidase C48 family.</text>
</comment>
<dbReference type="GO" id="GO:0006508">
    <property type="term" value="P:proteolysis"/>
    <property type="evidence" value="ECO:0007669"/>
    <property type="project" value="UniProtKB-KW"/>
</dbReference>
<dbReference type="InterPro" id="IPR038765">
    <property type="entry name" value="Papain-like_cys_pep_sf"/>
</dbReference>
<reference evidence="6 7" key="1">
    <citation type="journal article" date="2022" name="Nat. Plants">
        <title>Genomes of leafy and leafless Platanthera orchids illuminate the evolution of mycoheterotrophy.</title>
        <authorList>
            <person name="Li M.H."/>
            <person name="Liu K.W."/>
            <person name="Li Z."/>
            <person name="Lu H.C."/>
            <person name="Ye Q.L."/>
            <person name="Zhang D."/>
            <person name="Wang J.Y."/>
            <person name="Li Y.F."/>
            <person name="Zhong Z.M."/>
            <person name="Liu X."/>
            <person name="Yu X."/>
            <person name="Liu D.K."/>
            <person name="Tu X.D."/>
            <person name="Liu B."/>
            <person name="Hao Y."/>
            <person name="Liao X.Y."/>
            <person name="Jiang Y.T."/>
            <person name="Sun W.H."/>
            <person name="Chen J."/>
            <person name="Chen Y.Q."/>
            <person name="Ai Y."/>
            <person name="Zhai J.W."/>
            <person name="Wu S.S."/>
            <person name="Zhou Z."/>
            <person name="Hsiao Y.Y."/>
            <person name="Wu W.L."/>
            <person name="Chen Y.Y."/>
            <person name="Lin Y.F."/>
            <person name="Hsu J.L."/>
            <person name="Li C.Y."/>
            <person name="Wang Z.W."/>
            <person name="Zhao X."/>
            <person name="Zhong W.Y."/>
            <person name="Ma X.K."/>
            <person name="Ma L."/>
            <person name="Huang J."/>
            <person name="Chen G.Z."/>
            <person name="Huang M.Z."/>
            <person name="Huang L."/>
            <person name="Peng D.H."/>
            <person name="Luo Y.B."/>
            <person name="Zou S.Q."/>
            <person name="Chen S.P."/>
            <person name="Lan S."/>
            <person name="Tsai W.C."/>
            <person name="Van de Peer Y."/>
            <person name="Liu Z.J."/>
        </authorList>
    </citation>
    <scope>NUCLEOTIDE SEQUENCE [LARGE SCALE GENOMIC DNA]</scope>
    <source>
        <strain evidence="6">Lor287</strain>
    </source>
</reference>